<proteinExistence type="inferred from homology"/>
<evidence type="ECO:0000256" key="1">
    <source>
        <dbReference type="ARBA" id="ARBA00004651"/>
    </source>
</evidence>
<dbReference type="InterPro" id="IPR004878">
    <property type="entry name" value="Otopetrin"/>
</dbReference>
<protein>
    <submittedName>
        <fullName evidence="13">Otopetrin-2-like</fullName>
    </submittedName>
</protein>
<feature type="transmembrane region" description="Helical" evidence="11">
    <location>
        <begin position="455"/>
        <end position="475"/>
    </location>
</feature>
<feature type="transmembrane region" description="Helical" evidence="11">
    <location>
        <begin position="156"/>
        <end position="174"/>
    </location>
</feature>
<evidence type="ECO:0000313" key="13">
    <source>
        <dbReference type="RefSeq" id="XP_006819755.1"/>
    </source>
</evidence>
<keyword evidence="4" id="KW-1003">Cell membrane</keyword>
<evidence type="ECO:0000256" key="8">
    <source>
        <dbReference type="ARBA" id="ARBA00023065"/>
    </source>
</evidence>
<dbReference type="PANTHER" id="PTHR21522">
    <property type="entry name" value="PROTON CHANNEL OTOP"/>
    <property type="match status" value="1"/>
</dbReference>
<comment type="subcellular location">
    <subcellularLocation>
        <location evidence="1">Cell membrane</location>
        <topology evidence="1">Multi-pass membrane protein</topology>
    </subcellularLocation>
</comment>
<comment type="similarity">
    <text evidence="2">Belongs to the otopetrin family.</text>
</comment>
<evidence type="ECO:0000256" key="10">
    <source>
        <dbReference type="ARBA" id="ARBA00023303"/>
    </source>
</evidence>
<dbReference type="Proteomes" id="UP000694865">
    <property type="component" value="Unplaced"/>
</dbReference>
<dbReference type="Pfam" id="PF03189">
    <property type="entry name" value="Otopetrin"/>
    <property type="match status" value="2"/>
</dbReference>
<feature type="transmembrane region" description="Helical" evidence="11">
    <location>
        <begin position="82"/>
        <end position="102"/>
    </location>
</feature>
<organism evidence="12 13">
    <name type="scientific">Saccoglossus kowalevskii</name>
    <name type="common">Acorn worm</name>
    <dbReference type="NCBI Taxonomy" id="10224"/>
    <lineage>
        <taxon>Eukaryota</taxon>
        <taxon>Metazoa</taxon>
        <taxon>Hemichordata</taxon>
        <taxon>Enteropneusta</taxon>
        <taxon>Harrimaniidae</taxon>
        <taxon>Saccoglossus</taxon>
    </lineage>
</organism>
<keyword evidence="6" id="KW-0375">Hydrogen ion transport</keyword>
<feature type="transmembrane region" description="Helical" evidence="11">
    <location>
        <begin position="51"/>
        <end position="70"/>
    </location>
</feature>
<name>A0ABM0MIB4_SACKO</name>
<keyword evidence="12" id="KW-1185">Reference proteome</keyword>
<keyword evidence="10" id="KW-0407">Ion channel</keyword>
<evidence type="ECO:0000313" key="12">
    <source>
        <dbReference type="Proteomes" id="UP000694865"/>
    </source>
</evidence>
<gene>
    <name evidence="13" type="primary">LOC102804710</name>
</gene>
<evidence type="ECO:0000256" key="3">
    <source>
        <dbReference type="ARBA" id="ARBA00022448"/>
    </source>
</evidence>
<feature type="transmembrane region" description="Helical" evidence="11">
    <location>
        <begin position="427"/>
        <end position="443"/>
    </location>
</feature>
<dbReference type="PANTHER" id="PTHR21522:SF32">
    <property type="entry name" value="OTOPETRIN-2"/>
    <property type="match status" value="1"/>
</dbReference>
<evidence type="ECO:0000256" key="7">
    <source>
        <dbReference type="ARBA" id="ARBA00022989"/>
    </source>
</evidence>
<keyword evidence="5 11" id="KW-0812">Transmembrane</keyword>
<feature type="transmembrane region" description="Helical" evidence="11">
    <location>
        <begin position="186"/>
        <end position="208"/>
    </location>
</feature>
<keyword evidence="7 11" id="KW-1133">Transmembrane helix</keyword>
<feature type="transmembrane region" description="Helical" evidence="11">
    <location>
        <begin position="386"/>
        <end position="407"/>
    </location>
</feature>
<sequence length="526" mass="59455">MATSYRAINADLPDFETISLNSVDIDEYRNLIRKRAVSKEESPGGTVCGQLAGITLVVIGVALTLTFILKHGEKVAEQDNDGYFIFVYTTSICSMILLKFVFIRPRSGDEFVQRNARSHYLFVGAVLFGACAMLYCGLTVAAVYDKSYIGANTTTAVSSICRILFTLAQLLFVCEYSNVCINKYNLLARLGVICIWAGNIGTWCRLYTKETSETWITKDDTGELRCSNPDVNNTQWLDLKDSTVNNSTELTFMSILHSASALLVPAAMEYDIIMSGVMFYMYTNVGNTCVIEDIRPRVRKNRSLKNSYFGFALGILVIVSSFAICMGYIREVSKDPFEAESMYYGYVGTMYLMTVIASLAGFLRIRNSDWIYNASARNDKQLETGLLLLSSVGQLIHPIFACVAAYYSVDSYRHLHNAIVLLVKESLRIVGVFAQVTFLVETLHRSPPPGQSRAIIVRQFVLFLILSNFTLWLLTFYELQYIYVHPVQYCFYGKIAWSLIVHLSSPLEMYFRFHSVILMLEIWESF</sequence>
<evidence type="ECO:0000256" key="5">
    <source>
        <dbReference type="ARBA" id="ARBA00022692"/>
    </source>
</evidence>
<feature type="transmembrane region" description="Helical" evidence="11">
    <location>
        <begin position="341"/>
        <end position="365"/>
    </location>
</feature>
<keyword evidence="9 11" id="KW-0472">Membrane</keyword>
<reference evidence="13" key="1">
    <citation type="submission" date="2025-08" db="UniProtKB">
        <authorList>
            <consortium name="RefSeq"/>
        </authorList>
    </citation>
    <scope>IDENTIFICATION</scope>
    <source>
        <tissue evidence="13">Testes</tissue>
    </source>
</reference>
<evidence type="ECO:0000256" key="2">
    <source>
        <dbReference type="ARBA" id="ARBA00006513"/>
    </source>
</evidence>
<accession>A0ABM0MIB4</accession>
<feature type="transmembrane region" description="Helical" evidence="11">
    <location>
        <begin position="307"/>
        <end position="329"/>
    </location>
</feature>
<dbReference type="RefSeq" id="XP_006819755.1">
    <property type="nucleotide sequence ID" value="XM_006819692.1"/>
</dbReference>
<keyword evidence="3" id="KW-0813">Transport</keyword>
<keyword evidence="8" id="KW-0406">Ion transport</keyword>
<dbReference type="GeneID" id="102804710"/>
<evidence type="ECO:0000256" key="6">
    <source>
        <dbReference type="ARBA" id="ARBA00022781"/>
    </source>
</evidence>
<evidence type="ECO:0000256" key="11">
    <source>
        <dbReference type="SAM" id="Phobius"/>
    </source>
</evidence>
<evidence type="ECO:0000256" key="4">
    <source>
        <dbReference type="ARBA" id="ARBA00022475"/>
    </source>
</evidence>
<feature type="transmembrane region" description="Helical" evidence="11">
    <location>
        <begin position="122"/>
        <end position="144"/>
    </location>
</feature>
<evidence type="ECO:0000256" key="9">
    <source>
        <dbReference type="ARBA" id="ARBA00023136"/>
    </source>
</evidence>